<proteinExistence type="predicted"/>
<dbReference type="AlphaFoldDB" id="A0A9J5WXX5"/>
<gene>
    <name evidence="1" type="ORF">H5410_050834</name>
</gene>
<evidence type="ECO:0000313" key="1">
    <source>
        <dbReference type="EMBL" id="KAG5580207.1"/>
    </source>
</evidence>
<dbReference type="EMBL" id="JACXVP010000010">
    <property type="protein sequence ID" value="KAG5580207.1"/>
    <property type="molecule type" value="Genomic_DNA"/>
</dbReference>
<evidence type="ECO:0000313" key="2">
    <source>
        <dbReference type="Proteomes" id="UP000824120"/>
    </source>
</evidence>
<keyword evidence="2" id="KW-1185">Reference proteome</keyword>
<reference evidence="1 2" key="1">
    <citation type="submission" date="2020-09" db="EMBL/GenBank/DDBJ databases">
        <title>De no assembly of potato wild relative species, Solanum commersonii.</title>
        <authorList>
            <person name="Cho K."/>
        </authorList>
    </citation>
    <scope>NUCLEOTIDE SEQUENCE [LARGE SCALE GENOMIC DNA]</scope>
    <source>
        <strain evidence="1">LZ3.2</strain>
        <tissue evidence="1">Leaf</tissue>
    </source>
</reference>
<protein>
    <submittedName>
        <fullName evidence="1">Uncharacterized protein</fullName>
    </submittedName>
</protein>
<dbReference type="Proteomes" id="UP000824120">
    <property type="component" value="Chromosome 10"/>
</dbReference>
<accession>A0A9J5WXX5</accession>
<sequence length="67" mass="7326">MSPNDFGNSPFVCLIAALCFPSAPSCFGPLGSIVLLHETIQQSADCSFHCLFDPSLKRLRVLEQRAK</sequence>
<name>A0A9J5WXX5_SOLCO</name>
<organism evidence="1 2">
    <name type="scientific">Solanum commersonii</name>
    <name type="common">Commerson's wild potato</name>
    <name type="synonym">Commerson's nightshade</name>
    <dbReference type="NCBI Taxonomy" id="4109"/>
    <lineage>
        <taxon>Eukaryota</taxon>
        <taxon>Viridiplantae</taxon>
        <taxon>Streptophyta</taxon>
        <taxon>Embryophyta</taxon>
        <taxon>Tracheophyta</taxon>
        <taxon>Spermatophyta</taxon>
        <taxon>Magnoliopsida</taxon>
        <taxon>eudicotyledons</taxon>
        <taxon>Gunneridae</taxon>
        <taxon>Pentapetalae</taxon>
        <taxon>asterids</taxon>
        <taxon>lamiids</taxon>
        <taxon>Solanales</taxon>
        <taxon>Solanaceae</taxon>
        <taxon>Solanoideae</taxon>
        <taxon>Solaneae</taxon>
        <taxon>Solanum</taxon>
    </lineage>
</organism>
<comment type="caution">
    <text evidence="1">The sequence shown here is derived from an EMBL/GenBank/DDBJ whole genome shotgun (WGS) entry which is preliminary data.</text>
</comment>